<dbReference type="RefSeq" id="WP_102642953.1">
    <property type="nucleotide sequence ID" value="NZ_KY270855.1"/>
</dbReference>
<organism evidence="1">
    <name type="scientific">Pseudomonas putida</name>
    <name type="common">Arthrobacter siderocapsulatus</name>
    <dbReference type="NCBI Taxonomy" id="303"/>
    <lineage>
        <taxon>Bacteria</taxon>
        <taxon>Pseudomonadati</taxon>
        <taxon>Pseudomonadota</taxon>
        <taxon>Gammaproteobacteria</taxon>
        <taxon>Pseudomonadales</taxon>
        <taxon>Pseudomonadaceae</taxon>
        <taxon>Pseudomonas</taxon>
    </lineage>
</organism>
<proteinExistence type="predicted"/>
<evidence type="ECO:0000313" key="1">
    <source>
        <dbReference type="EMBL" id="ARO46368.1"/>
    </source>
</evidence>
<dbReference type="EMBL" id="KY270855">
    <property type="protein sequence ID" value="ARO46368.1"/>
    <property type="molecule type" value="Genomic_DNA"/>
</dbReference>
<geneLocation type="plasmid" evidence="1">
    <name>p12969-2</name>
</geneLocation>
<accession>A0A1W6QYA1</accession>
<gene>
    <name evidence="2" type="ORF">EFK07_06230</name>
</gene>
<sequence>MPKYSKIEPYDWLLGQCYDRIVAYLAGTTTNAVQIRRANKGIPPWSGDNAVSKAYDSLLGTMSDVALAKIFGVTAYEIGRRRRLMQVGIFEARPGLKLENFDHLLPTTSNAEIARRAGCSRQAVAQRRKRLKSAKPGLP</sequence>
<evidence type="ECO:0000313" key="3">
    <source>
        <dbReference type="Proteomes" id="UP000278162"/>
    </source>
</evidence>
<reference evidence="2 3" key="2">
    <citation type="submission" date="2018-10" db="EMBL/GenBank/DDBJ databases">
        <title>An outbreak of IMP-63 producing strain in France.</title>
        <authorList>
            <person name="Bour M."/>
            <person name="Liapis E."/>
            <person name="Plesiat P."/>
        </authorList>
    </citation>
    <scope>NUCLEOTIDE SEQUENCE [LARGE SCALE GENOMIC DNA]</scope>
    <source>
        <strain evidence="2 3">12917</strain>
    </source>
</reference>
<dbReference type="EMBL" id="RJAI01000012">
    <property type="protein sequence ID" value="RNF92690.1"/>
    <property type="molecule type" value="Genomic_DNA"/>
</dbReference>
<dbReference type="Proteomes" id="UP000278162">
    <property type="component" value="Unassembled WGS sequence"/>
</dbReference>
<evidence type="ECO:0000313" key="2">
    <source>
        <dbReference type="EMBL" id="RNF92690.1"/>
    </source>
</evidence>
<dbReference type="AlphaFoldDB" id="A0A1W6QYA1"/>
<reference evidence="1" key="1">
    <citation type="submission" date="2016-11" db="EMBL/GenBank/DDBJ databases">
        <title>The novel Pseudomonas putida plasmid p12969-2 harbors an In127-carrying multidrug-resistant region.</title>
        <authorList>
            <person name="Xu Y."/>
            <person name="Niu Y."/>
            <person name="Sun F."/>
            <person name="Yang Y."/>
            <person name="Luo W."/>
            <person name="Wang Z."/>
        </authorList>
    </citation>
    <scope>NUCLEOTIDE SEQUENCE</scope>
    <source>
        <strain evidence="1">12969</strain>
        <plasmid evidence="1">p12969-2</plasmid>
    </source>
</reference>
<keyword evidence="1" id="KW-0614">Plasmid</keyword>
<protein>
    <submittedName>
        <fullName evidence="1">AsnC family protein</fullName>
    </submittedName>
</protein>
<dbReference type="GO" id="GO:0043565">
    <property type="term" value="F:sequence-specific DNA binding"/>
    <property type="evidence" value="ECO:0007669"/>
    <property type="project" value="InterPro"/>
</dbReference>
<name>A0A1W6QYA1_PSEPU</name>